<comment type="caution">
    <text evidence="1">The sequence shown here is derived from an EMBL/GenBank/DDBJ whole genome shotgun (WGS) entry which is preliminary data.</text>
</comment>
<accession>A0A8H4W7A2</accession>
<name>A0A8H4W7A2_9HELO</name>
<dbReference type="EMBL" id="JAAMPI010000196">
    <property type="protein sequence ID" value="KAF4634275.1"/>
    <property type="molecule type" value="Genomic_DNA"/>
</dbReference>
<evidence type="ECO:0000313" key="1">
    <source>
        <dbReference type="EMBL" id="KAF4634275.1"/>
    </source>
</evidence>
<dbReference type="AlphaFoldDB" id="A0A8H4W7A2"/>
<keyword evidence="2" id="KW-1185">Reference proteome</keyword>
<protein>
    <submittedName>
        <fullName evidence="1">Uncharacterized protein</fullName>
    </submittedName>
</protein>
<sequence length="261" mass="29472">MASVMILLDSDLPTLCLVLRAPSLQLPHPIHEDEDNDTFLRIAMQIRFSNTIKTTKGDQHRLLNLLARANSVSKIQVINAADATVGAISPGYETTFSQLQLLGSSSTAFRTEKLHWFRSRRAKDADDYTFILRWLLNLEAKVSVIDNRELEDGRCRLANEFSKTCIKTIPSLRLDYFEPALLEMSEVRVFRAHVRVAELHISMRHLDSYACFEVPASDDGGICRWLDKEEVGHARALRLRILDHQSNKAGGQGQTSLSTSH</sequence>
<proteinExistence type="predicted"/>
<dbReference type="Proteomes" id="UP000566819">
    <property type="component" value="Unassembled WGS sequence"/>
</dbReference>
<evidence type="ECO:0000313" key="2">
    <source>
        <dbReference type="Proteomes" id="UP000566819"/>
    </source>
</evidence>
<organism evidence="1 2">
    <name type="scientific">Cudoniella acicularis</name>
    <dbReference type="NCBI Taxonomy" id="354080"/>
    <lineage>
        <taxon>Eukaryota</taxon>
        <taxon>Fungi</taxon>
        <taxon>Dikarya</taxon>
        <taxon>Ascomycota</taxon>
        <taxon>Pezizomycotina</taxon>
        <taxon>Leotiomycetes</taxon>
        <taxon>Helotiales</taxon>
        <taxon>Tricladiaceae</taxon>
        <taxon>Cudoniella</taxon>
    </lineage>
</organism>
<reference evidence="1 2" key="1">
    <citation type="submission" date="2020-03" db="EMBL/GenBank/DDBJ databases">
        <title>Draft Genome Sequence of Cudoniella acicularis.</title>
        <authorList>
            <person name="Buettner E."/>
            <person name="Kellner H."/>
        </authorList>
    </citation>
    <scope>NUCLEOTIDE SEQUENCE [LARGE SCALE GENOMIC DNA]</scope>
    <source>
        <strain evidence="1 2">DSM 108380</strain>
    </source>
</reference>
<gene>
    <name evidence="1" type="ORF">G7Y89_g3836</name>
</gene>